<keyword evidence="4" id="KW-1185">Reference proteome</keyword>
<dbReference type="InterPro" id="IPR018609">
    <property type="entry name" value="Bud13"/>
</dbReference>
<sequence length="319" mass="36200">MANDLQIYLASKYMSGPKADAILATKDQGSKKKSKKKQKAHEDRNHSTNDHFGLILRDADDESSWKLGNEEDELQPVLENVATFKGKASSESKWAVIKPSESEAQKQDESKVEPEDKQPQIVETDGNRIPTGGLQTSAEIKAQLHLKKLTTNLRAPSDELEEETIYRDSRGQKLDTKQVRAEEKRRRARELEKKMKKMEWGKGLVQREEKKADADELSKIASQPFARTIDDKDLNDELKERQRWNDPAAAFLTKSSKSSTSSRPKYSGPPPPPNRYGINPGYRWDGVDRSNGFEAKLFQTGNDQKRARAEAYSYSVDEM</sequence>
<dbReference type="OrthoDB" id="6022at2759"/>
<dbReference type="PANTHER" id="PTHR31809:SF0">
    <property type="entry name" value="BUD13 HOMOLOG"/>
    <property type="match status" value="1"/>
</dbReference>
<organism evidence="3 4">
    <name type="scientific">Austropuccinia psidii MF-1</name>
    <dbReference type="NCBI Taxonomy" id="1389203"/>
    <lineage>
        <taxon>Eukaryota</taxon>
        <taxon>Fungi</taxon>
        <taxon>Dikarya</taxon>
        <taxon>Basidiomycota</taxon>
        <taxon>Pucciniomycotina</taxon>
        <taxon>Pucciniomycetes</taxon>
        <taxon>Pucciniales</taxon>
        <taxon>Sphaerophragmiaceae</taxon>
        <taxon>Austropuccinia</taxon>
    </lineage>
</organism>
<dbReference type="PANTHER" id="PTHR31809">
    <property type="entry name" value="BUD13 HOMOLOG"/>
    <property type="match status" value="1"/>
</dbReference>
<dbReference type="EMBL" id="AVOT02005269">
    <property type="protein sequence ID" value="MBW0478669.1"/>
    <property type="molecule type" value="Genomic_DNA"/>
</dbReference>
<protein>
    <recommendedName>
        <fullName evidence="5">Pre-mRNA-splicing factor CWC26</fullName>
    </recommendedName>
</protein>
<dbReference type="GO" id="GO:0000398">
    <property type="term" value="P:mRNA splicing, via spliceosome"/>
    <property type="evidence" value="ECO:0007669"/>
    <property type="project" value="TreeGrafter"/>
</dbReference>
<feature type="compositionally biased region" description="Basic and acidic residues" evidence="2">
    <location>
        <begin position="40"/>
        <end position="49"/>
    </location>
</feature>
<feature type="compositionally biased region" description="Basic and acidic residues" evidence="2">
    <location>
        <begin position="100"/>
        <end position="118"/>
    </location>
</feature>
<feature type="compositionally biased region" description="Basic and acidic residues" evidence="2">
    <location>
        <begin position="228"/>
        <end position="244"/>
    </location>
</feature>
<evidence type="ECO:0000256" key="1">
    <source>
        <dbReference type="ARBA" id="ARBA00011069"/>
    </source>
</evidence>
<evidence type="ECO:0000313" key="4">
    <source>
        <dbReference type="Proteomes" id="UP000765509"/>
    </source>
</evidence>
<feature type="compositionally biased region" description="Low complexity" evidence="2">
    <location>
        <begin position="253"/>
        <end position="266"/>
    </location>
</feature>
<dbReference type="GO" id="GO:0070274">
    <property type="term" value="C:RES complex"/>
    <property type="evidence" value="ECO:0007669"/>
    <property type="project" value="TreeGrafter"/>
</dbReference>
<dbReference type="Pfam" id="PF09736">
    <property type="entry name" value="Bud13"/>
    <property type="match status" value="1"/>
</dbReference>
<name>A0A9Q3C7L1_9BASI</name>
<comment type="caution">
    <text evidence="3">The sequence shown here is derived from an EMBL/GenBank/DDBJ whole genome shotgun (WGS) entry which is preliminary data.</text>
</comment>
<dbReference type="Proteomes" id="UP000765509">
    <property type="component" value="Unassembled WGS sequence"/>
</dbReference>
<dbReference type="AlphaFoldDB" id="A0A9Q3C7L1"/>
<feature type="compositionally biased region" description="Basic and acidic residues" evidence="2">
    <location>
        <begin position="202"/>
        <end position="218"/>
    </location>
</feature>
<feature type="region of interest" description="Disordered" evidence="2">
    <location>
        <begin position="202"/>
        <end position="283"/>
    </location>
</feature>
<gene>
    <name evidence="3" type="ORF">O181_018384</name>
</gene>
<dbReference type="GO" id="GO:0005684">
    <property type="term" value="C:U2-type spliceosomal complex"/>
    <property type="evidence" value="ECO:0007669"/>
    <property type="project" value="TreeGrafter"/>
</dbReference>
<reference evidence="3" key="1">
    <citation type="submission" date="2021-03" db="EMBL/GenBank/DDBJ databases">
        <title>Draft genome sequence of rust myrtle Austropuccinia psidii MF-1, a brazilian biotype.</title>
        <authorList>
            <person name="Quecine M.C."/>
            <person name="Pachon D.M.R."/>
            <person name="Bonatelli M.L."/>
            <person name="Correr F.H."/>
            <person name="Franceschini L.M."/>
            <person name="Leite T.F."/>
            <person name="Margarido G.R.A."/>
            <person name="Almeida C.A."/>
            <person name="Ferrarezi J.A."/>
            <person name="Labate C.A."/>
        </authorList>
    </citation>
    <scope>NUCLEOTIDE SEQUENCE</scope>
    <source>
        <strain evidence="3">MF-1</strain>
    </source>
</reference>
<dbReference type="GO" id="GO:0003723">
    <property type="term" value="F:RNA binding"/>
    <property type="evidence" value="ECO:0007669"/>
    <property type="project" value="TreeGrafter"/>
</dbReference>
<proteinExistence type="inferred from homology"/>
<evidence type="ECO:0000256" key="2">
    <source>
        <dbReference type="SAM" id="MobiDB-lite"/>
    </source>
</evidence>
<feature type="region of interest" description="Disordered" evidence="2">
    <location>
        <begin position="85"/>
        <end position="133"/>
    </location>
</feature>
<dbReference type="InterPro" id="IPR051112">
    <property type="entry name" value="CWC26_splicing_factor"/>
</dbReference>
<evidence type="ECO:0000313" key="3">
    <source>
        <dbReference type="EMBL" id="MBW0478669.1"/>
    </source>
</evidence>
<accession>A0A9Q3C7L1</accession>
<feature type="compositionally biased region" description="Basic and acidic residues" evidence="2">
    <location>
        <begin position="164"/>
        <end position="186"/>
    </location>
</feature>
<evidence type="ECO:0008006" key="5">
    <source>
        <dbReference type="Google" id="ProtNLM"/>
    </source>
</evidence>
<feature type="region of interest" description="Disordered" evidence="2">
    <location>
        <begin position="157"/>
        <end position="186"/>
    </location>
</feature>
<feature type="region of interest" description="Disordered" evidence="2">
    <location>
        <begin position="24"/>
        <end position="52"/>
    </location>
</feature>
<comment type="similarity">
    <text evidence="1">Belongs to the CWC26 family.</text>
</comment>